<dbReference type="InParanoid" id="G5AB12"/>
<dbReference type="SMR" id="G5AB12"/>
<dbReference type="Gene3D" id="1.20.5.4090">
    <property type="match status" value="1"/>
</dbReference>
<dbReference type="GeneID" id="20649936"/>
<organism evidence="2 3">
    <name type="scientific">Phytophthora sojae (strain P6497)</name>
    <name type="common">Soybean stem and root rot agent</name>
    <name type="synonym">Phytophthora megasperma f. sp. glycines</name>
    <dbReference type="NCBI Taxonomy" id="1094619"/>
    <lineage>
        <taxon>Eukaryota</taxon>
        <taxon>Sar</taxon>
        <taxon>Stramenopiles</taxon>
        <taxon>Oomycota</taxon>
        <taxon>Peronosporomycetes</taxon>
        <taxon>Peronosporales</taxon>
        <taxon>Peronosporaceae</taxon>
        <taxon>Phytophthora</taxon>
    </lineage>
</organism>
<evidence type="ECO:0000313" key="2">
    <source>
        <dbReference type="EMBL" id="EGZ07791.1"/>
    </source>
</evidence>
<dbReference type="Proteomes" id="UP000002640">
    <property type="component" value="Unassembled WGS sequence"/>
</dbReference>
<name>G5AB12_PHYSP</name>
<sequence length="160" mass="18801">MTGDLERADRLNRDSVTRQNEKNDELYRQLMEKEEKILSLKNAERQVALLQQEKESWEGNVTDIRLRCESRVESEVRKADGLRSRIEQLEQDKLSLKQQIDALEDEGAKWNEKMHISEISLRQKEQELEELRRDFSRVEAELAAASQSVESGRQEISSRE</sequence>
<dbReference type="AlphaFoldDB" id="G5AB12"/>
<protein>
    <submittedName>
        <fullName evidence="2">Uncharacterized protein</fullName>
    </submittedName>
</protein>
<accession>G5AB12</accession>
<evidence type="ECO:0000256" key="1">
    <source>
        <dbReference type="SAM" id="MobiDB-lite"/>
    </source>
</evidence>
<dbReference type="RefSeq" id="XP_009537357.1">
    <property type="nucleotide sequence ID" value="XM_009539062.1"/>
</dbReference>
<gene>
    <name evidence="2" type="ORF">PHYSODRAFT_356063</name>
</gene>
<dbReference type="KEGG" id="psoj:PHYSODRAFT_356063"/>
<proteinExistence type="predicted"/>
<dbReference type="EMBL" id="JH159162">
    <property type="protein sequence ID" value="EGZ07791.1"/>
    <property type="molecule type" value="Genomic_DNA"/>
</dbReference>
<reference evidence="2 3" key="1">
    <citation type="journal article" date="2006" name="Science">
        <title>Phytophthora genome sequences uncover evolutionary origins and mechanisms of pathogenesis.</title>
        <authorList>
            <person name="Tyler B.M."/>
            <person name="Tripathy S."/>
            <person name="Zhang X."/>
            <person name="Dehal P."/>
            <person name="Jiang R.H."/>
            <person name="Aerts A."/>
            <person name="Arredondo F.D."/>
            <person name="Baxter L."/>
            <person name="Bensasson D."/>
            <person name="Beynon J.L."/>
            <person name="Chapman J."/>
            <person name="Damasceno C.M."/>
            <person name="Dorrance A.E."/>
            <person name="Dou D."/>
            <person name="Dickerman A.W."/>
            <person name="Dubchak I.L."/>
            <person name="Garbelotto M."/>
            <person name="Gijzen M."/>
            <person name="Gordon S.G."/>
            <person name="Govers F."/>
            <person name="Grunwald N.J."/>
            <person name="Huang W."/>
            <person name="Ivors K.L."/>
            <person name="Jones R.W."/>
            <person name="Kamoun S."/>
            <person name="Krampis K."/>
            <person name="Lamour K.H."/>
            <person name="Lee M.K."/>
            <person name="McDonald W.H."/>
            <person name="Medina M."/>
            <person name="Meijer H.J."/>
            <person name="Nordberg E.K."/>
            <person name="Maclean D.J."/>
            <person name="Ospina-Giraldo M.D."/>
            <person name="Morris P.F."/>
            <person name="Phuntumart V."/>
            <person name="Putnam N.H."/>
            <person name="Rash S."/>
            <person name="Rose J.K."/>
            <person name="Sakihama Y."/>
            <person name="Salamov A.A."/>
            <person name="Savidor A."/>
            <person name="Scheuring C.F."/>
            <person name="Smith B.M."/>
            <person name="Sobral B.W."/>
            <person name="Terry A."/>
            <person name="Torto-Alalibo T.A."/>
            <person name="Win J."/>
            <person name="Xu Z."/>
            <person name="Zhang H."/>
            <person name="Grigoriev I.V."/>
            <person name="Rokhsar D.S."/>
            <person name="Boore J.L."/>
        </authorList>
    </citation>
    <scope>NUCLEOTIDE SEQUENCE [LARGE SCALE GENOMIC DNA]</scope>
    <source>
        <strain evidence="2 3">P6497</strain>
    </source>
</reference>
<feature type="non-terminal residue" evidence="2">
    <location>
        <position position="160"/>
    </location>
</feature>
<evidence type="ECO:0000313" key="3">
    <source>
        <dbReference type="Proteomes" id="UP000002640"/>
    </source>
</evidence>
<keyword evidence="3" id="KW-1185">Reference proteome</keyword>
<feature type="region of interest" description="Disordered" evidence="1">
    <location>
        <begin position="1"/>
        <end position="22"/>
    </location>
</feature>